<feature type="signal peptide" evidence="1">
    <location>
        <begin position="1"/>
        <end position="24"/>
    </location>
</feature>
<feature type="chain" id="PRO_5045061118" description="DUF4148 domain-containing protein" evidence="1">
    <location>
        <begin position="25"/>
        <end position="96"/>
    </location>
</feature>
<comment type="caution">
    <text evidence="2">The sequence shown here is derived from an EMBL/GenBank/DDBJ whole genome shotgun (WGS) entry which is preliminary data.</text>
</comment>
<sequence>MNKSMLVASAAAALIAAAVICAQAETDMETGAMLEPRPKISRLDYEQTAPILAAVNAGKLPVSALEGARQLLTDRPHLLSEERAAEAREAGIRPVP</sequence>
<organism evidence="2 3">
    <name type="scientific">Paenibacillus aurantiacus</name>
    <dbReference type="NCBI Taxonomy" id="1936118"/>
    <lineage>
        <taxon>Bacteria</taxon>
        <taxon>Bacillati</taxon>
        <taxon>Bacillota</taxon>
        <taxon>Bacilli</taxon>
        <taxon>Bacillales</taxon>
        <taxon>Paenibacillaceae</taxon>
        <taxon>Paenibacillus</taxon>
    </lineage>
</organism>
<proteinExistence type="predicted"/>
<evidence type="ECO:0000313" key="3">
    <source>
        <dbReference type="Proteomes" id="UP001589747"/>
    </source>
</evidence>
<reference evidence="2 3" key="1">
    <citation type="submission" date="2024-09" db="EMBL/GenBank/DDBJ databases">
        <authorList>
            <person name="Sun Q."/>
            <person name="Mori K."/>
        </authorList>
    </citation>
    <scope>NUCLEOTIDE SEQUENCE [LARGE SCALE GENOMIC DNA]</scope>
    <source>
        <strain evidence="2 3">TISTR 2452</strain>
    </source>
</reference>
<evidence type="ECO:0000313" key="2">
    <source>
        <dbReference type="EMBL" id="MFB9329807.1"/>
    </source>
</evidence>
<gene>
    <name evidence="2" type="ORF">ACFFSY_28030</name>
</gene>
<evidence type="ECO:0000256" key="1">
    <source>
        <dbReference type="SAM" id="SignalP"/>
    </source>
</evidence>
<protein>
    <recommendedName>
        <fullName evidence="4">DUF4148 domain-containing protein</fullName>
    </recommendedName>
</protein>
<name>A0ABV5KX65_9BACL</name>
<evidence type="ECO:0008006" key="4">
    <source>
        <dbReference type="Google" id="ProtNLM"/>
    </source>
</evidence>
<dbReference type="RefSeq" id="WP_377500382.1">
    <property type="nucleotide sequence ID" value="NZ_JBHMDO010000044.1"/>
</dbReference>
<keyword evidence="3" id="KW-1185">Reference proteome</keyword>
<dbReference type="EMBL" id="JBHMDO010000044">
    <property type="protein sequence ID" value="MFB9329807.1"/>
    <property type="molecule type" value="Genomic_DNA"/>
</dbReference>
<keyword evidence="1" id="KW-0732">Signal</keyword>
<dbReference type="Proteomes" id="UP001589747">
    <property type="component" value="Unassembled WGS sequence"/>
</dbReference>
<accession>A0ABV5KX65</accession>